<name>A0A975H524_9BURK</name>
<dbReference type="InterPro" id="IPR014519">
    <property type="entry name" value="UCP024492"/>
</dbReference>
<evidence type="ECO:0000313" key="2">
    <source>
        <dbReference type="Proteomes" id="UP000663903"/>
    </source>
</evidence>
<proteinExistence type="predicted"/>
<dbReference type="AlphaFoldDB" id="A0A975H524"/>
<sequence length="181" mass="20106">MSQRLPIFTIGHSTLSIDEFAERLQAAEVTRVIDIRAITRSRTNPQFNEATLPESLAPFGIGYEHLAALGGRRGRSKDVPAGVNGFWDNRSFHNYADYALHPAYLEGLTELRAKGQRERVAILCAEAVWWRCHRRIVADWLIAAGESVRHIMASRIEDAQLNPGAQVAQDGVVTYPAQLAA</sequence>
<dbReference type="PIRSF" id="PIRSF024492">
    <property type="entry name" value="UCP024492"/>
    <property type="match status" value="1"/>
</dbReference>
<dbReference type="InterPro" id="IPR007438">
    <property type="entry name" value="DUF488"/>
</dbReference>
<gene>
    <name evidence="1" type="ORF">J1M35_08650</name>
</gene>
<accession>A0A975H524</accession>
<protein>
    <submittedName>
        <fullName evidence="1">DUF488 domain-containing protein</fullName>
    </submittedName>
</protein>
<dbReference type="RefSeq" id="WP_208010818.1">
    <property type="nucleotide sequence ID" value="NZ_CP071796.1"/>
</dbReference>
<dbReference type="EMBL" id="CP071796">
    <property type="protein sequence ID" value="QTD46921.1"/>
    <property type="molecule type" value="Genomic_DNA"/>
</dbReference>
<dbReference type="Pfam" id="PF04343">
    <property type="entry name" value="DUF488"/>
    <property type="match status" value="1"/>
</dbReference>
<organism evidence="1 2">
    <name type="scientific">Ottowia testudinis</name>
    <dbReference type="NCBI Taxonomy" id="2816950"/>
    <lineage>
        <taxon>Bacteria</taxon>
        <taxon>Pseudomonadati</taxon>
        <taxon>Pseudomonadota</taxon>
        <taxon>Betaproteobacteria</taxon>
        <taxon>Burkholderiales</taxon>
        <taxon>Comamonadaceae</taxon>
        <taxon>Ottowia</taxon>
    </lineage>
</organism>
<dbReference type="PANTHER" id="PTHR39337:SF1">
    <property type="entry name" value="BLR5642 PROTEIN"/>
    <property type="match status" value="1"/>
</dbReference>
<reference evidence="1" key="1">
    <citation type="submission" date="2021-03" db="EMBL/GenBank/DDBJ databases">
        <title>Ottowia sp. 27C isolated from the cloaca of a Giant Asian pond turtle (Heosemys grandis).</title>
        <authorList>
            <person name="Spergser J."/>
            <person name="Busse H.-J."/>
        </authorList>
    </citation>
    <scope>NUCLEOTIDE SEQUENCE</scope>
    <source>
        <strain evidence="1">27C</strain>
    </source>
</reference>
<evidence type="ECO:0000313" key="1">
    <source>
        <dbReference type="EMBL" id="QTD46921.1"/>
    </source>
</evidence>
<keyword evidence="2" id="KW-1185">Reference proteome</keyword>
<dbReference type="Proteomes" id="UP000663903">
    <property type="component" value="Chromosome"/>
</dbReference>
<dbReference type="PANTHER" id="PTHR39337">
    <property type="entry name" value="BLR5642 PROTEIN"/>
    <property type="match status" value="1"/>
</dbReference>
<dbReference type="KEGG" id="otd:J1M35_08650"/>